<gene>
    <name evidence="7" type="ORF">Smic_32640</name>
</gene>
<evidence type="ECO:0000313" key="7">
    <source>
        <dbReference type="EMBL" id="GFN04708.1"/>
    </source>
</evidence>
<protein>
    <submittedName>
        <fullName evidence="7">Sugar-binding protein</fullName>
    </submittedName>
</protein>
<dbReference type="Proteomes" id="UP000498740">
    <property type="component" value="Unassembled WGS sequence"/>
</dbReference>
<organism evidence="7 8">
    <name type="scientific">Streptomyces microflavus</name>
    <name type="common">Streptomyces lipmanii</name>
    <dbReference type="NCBI Taxonomy" id="1919"/>
    <lineage>
        <taxon>Bacteria</taxon>
        <taxon>Bacillati</taxon>
        <taxon>Actinomycetota</taxon>
        <taxon>Actinomycetes</taxon>
        <taxon>Kitasatosporales</taxon>
        <taxon>Streptomycetaceae</taxon>
        <taxon>Streptomyces</taxon>
    </lineage>
</organism>
<evidence type="ECO:0000256" key="4">
    <source>
        <dbReference type="ARBA" id="ARBA00023139"/>
    </source>
</evidence>
<keyword evidence="4" id="KW-0564">Palmitate</keyword>
<feature type="region of interest" description="Disordered" evidence="6">
    <location>
        <begin position="99"/>
        <end position="121"/>
    </location>
</feature>
<feature type="compositionally biased region" description="Gly residues" evidence="6">
    <location>
        <begin position="103"/>
        <end position="114"/>
    </location>
</feature>
<dbReference type="PANTHER" id="PTHR43649:SF33">
    <property type="entry name" value="POLYGALACTURONAN_RHAMNOGALACTURONAN-BINDING PROTEIN YTCQ"/>
    <property type="match status" value="1"/>
</dbReference>
<feature type="compositionally biased region" description="Polar residues" evidence="6">
    <location>
        <begin position="26"/>
        <end position="37"/>
    </location>
</feature>
<evidence type="ECO:0000256" key="3">
    <source>
        <dbReference type="ARBA" id="ARBA00023136"/>
    </source>
</evidence>
<keyword evidence="2" id="KW-0732">Signal</keyword>
<feature type="compositionally biased region" description="Pro residues" evidence="6">
    <location>
        <begin position="44"/>
        <end position="61"/>
    </location>
</feature>
<evidence type="ECO:0000256" key="2">
    <source>
        <dbReference type="ARBA" id="ARBA00022729"/>
    </source>
</evidence>
<comment type="caution">
    <text evidence="7">The sequence shown here is derived from an EMBL/GenBank/DDBJ whole genome shotgun (WGS) entry which is preliminary data.</text>
</comment>
<dbReference type="CDD" id="cd13585">
    <property type="entry name" value="PBP2_TMBP_like"/>
    <property type="match status" value="1"/>
</dbReference>
<dbReference type="SUPFAM" id="SSF53850">
    <property type="entry name" value="Periplasmic binding protein-like II"/>
    <property type="match status" value="1"/>
</dbReference>
<dbReference type="AlphaFoldDB" id="A0A7J0CQT3"/>
<name>A0A7J0CQT3_STRMI</name>
<keyword evidence="5" id="KW-0449">Lipoprotein</keyword>
<dbReference type="InterPro" id="IPR050490">
    <property type="entry name" value="Bact_solute-bd_prot1"/>
</dbReference>
<evidence type="ECO:0000313" key="8">
    <source>
        <dbReference type="Proteomes" id="UP000498740"/>
    </source>
</evidence>
<sequence>MGRPWTADLGDGTYRNPVLNADFASPATTAGPSSVSSPPHRPGRAPPERPASPHSAPPTHPLPHHTDREEPTMNISKTQRGRAAAAVSLTAVLALTATACGDDGSGSGTEGSGKGEITFWDNNGGPRTAVWTEIIKDFEKQNPDIKVKYVPIPIADVQSKYDTAIAGGGLPDVGGVGTAYLANIVSQEALEPVNERLEGSALKGKLVESMVESVRAAAGRGDDIYSVPTSANNGVLWYRTDLFDQAGLEAPDTWAKFYTAADKLTDAKNNKFGYTIRGGAGSIAQALDAVYGQSGITEFWKGDRTTLNDPKNVAALEKYAGLFKKTTPAADVNNDFTKMVAQWDTGTIGMLSHNLGSYQDHLKALGEEKFAGIPAPVGDGGTRVQVSNPVDGLGLFRSSRNKTAAWKFIEFAASHESNSKWNESAGAMPANTEAAKDPWINATESTALAAKTLTDGSTKIVDLPYYLPDWNNISKADNEPEFQKLLLGKITAKAFLDDMAEQLNAANQEWNEIGNG</sequence>
<keyword evidence="1" id="KW-1003">Cell membrane</keyword>
<accession>A0A7J0CQT3</accession>
<dbReference type="Pfam" id="PF01547">
    <property type="entry name" value="SBP_bac_1"/>
    <property type="match status" value="1"/>
</dbReference>
<dbReference type="EMBL" id="BLWD01000001">
    <property type="protein sequence ID" value="GFN04708.1"/>
    <property type="molecule type" value="Genomic_DNA"/>
</dbReference>
<evidence type="ECO:0000256" key="1">
    <source>
        <dbReference type="ARBA" id="ARBA00022475"/>
    </source>
</evidence>
<proteinExistence type="predicted"/>
<evidence type="ECO:0000256" key="5">
    <source>
        <dbReference type="ARBA" id="ARBA00023288"/>
    </source>
</evidence>
<dbReference type="Gene3D" id="3.40.190.10">
    <property type="entry name" value="Periplasmic binding protein-like II"/>
    <property type="match status" value="1"/>
</dbReference>
<feature type="region of interest" description="Disordered" evidence="6">
    <location>
        <begin position="1"/>
        <end position="81"/>
    </location>
</feature>
<reference evidence="7 8" key="1">
    <citation type="submission" date="2020-05" db="EMBL/GenBank/DDBJ databases">
        <title>Whole genome shotgun sequence of Streptomyces microflavus NBRC 13062.</title>
        <authorList>
            <person name="Komaki H."/>
            <person name="Tamura T."/>
        </authorList>
    </citation>
    <scope>NUCLEOTIDE SEQUENCE [LARGE SCALE GENOMIC DNA]</scope>
    <source>
        <strain evidence="7 8">NBRC 13062</strain>
    </source>
</reference>
<dbReference type="InterPro" id="IPR006059">
    <property type="entry name" value="SBP"/>
</dbReference>
<keyword evidence="3" id="KW-0472">Membrane</keyword>
<evidence type="ECO:0000256" key="6">
    <source>
        <dbReference type="SAM" id="MobiDB-lite"/>
    </source>
</evidence>
<dbReference type="PANTHER" id="PTHR43649">
    <property type="entry name" value="ARABINOSE-BINDING PROTEIN-RELATED"/>
    <property type="match status" value="1"/>
</dbReference>